<dbReference type="OrthoDB" id="420623at2759"/>
<keyword evidence="6" id="KW-1185">Reference proteome</keyword>
<dbReference type="EMBL" id="FLQW01000480">
    <property type="protein sequence ID" value="SBS84148.1"/>
    <property type="molecule type" value="Genomic_DNA"/>
</dbReference>
<evidence type="ECO:0000313" key="4">
    <source>
        <dbReference type="Proteomes" id="UP000078597"/>
    </source>
</evidence>
<dbReference type="VEuPathDB" id="PlasmoDB:PmUG01_07046000"/>
<sequence length="145" mass="17342">MHYNIIRSKINTSYVIDPYVSMLYMKRTYKYLSLLKRNNGKIIILGNKMNEIKLENYFPNIQHKETCNLNELTNLTKTFDLLICTDLPLYYSYIKNIFIPKMLIADGSTFVNNKNFLHIFDYFIPLTNQKLDRHLHYALSRKFLS</sequence>
<dbReference type="Proteomes" id="UP000219813">
    <property type="component" value="Chromosome 7"/>
</dbReference>
<reference evidence="4" key="2">
    <citation type="submission" date="2016-05" db="EMBL/GenBank/DDBJ databases">
        <authorList>
            <person name="Naeem Raeece"/>
        </authorList>
    </citation>
    <scope>NUCLEOTIDE SEQUENCE [LARGE SCALE GENOMIC DNA]</scope>
</reference>
<reference evidence="5 6" key="3">
    <citation type="submission" date="2016-06" db="EMBL/GenBank/DDBJ databases">
        <authorList>
            <consortium name="Pathogen Informatics"/>
        </authorList>
    </citation>
    <scope>NUCLEOTIDE SEQUENCE [LARGE SCALE GENOMIC DNA]</scope>
    <source>
        <strain evidence="2">PmlGA01</strain>
    </source>
</reference>
<reference evidence="1" key="1">
    <citation type="submission" date="2016-05" db="EMBL/GenBank/DDBJ databases">
        <authorList>
            <person name="Lavstsen T."/>
            <person name="Jespersen J.S."/>
        </authorList>
    </citation>
    <scope>NUCLEOTIDE SEQUENCE [LARGE SCALE GENOMIC DNA]</scope>
</reference>
<dbReference type="EMBL" id="LT594495">
    <property type="protein sequence ID" value="SBT71122.1"/>
    <property type="molecule type" value="Genomic_DNA"/>
</dbReference>
<name>A0A1A8VZ45_PLAMA</name>
<dbReference type="Proteomes" id="UP000078597">
    <property type="component" value="Unassembled WGS sequence"/>
</dbReference>
<accession>A0A1A8VZ45</accession>
<dbReference type="OMA" id="HAFDYFI"/>
<organism evidence="1 4">
    <name type="scientific">Plasmodium malariae</name>
    <dbReference type="NCBI Taxonomy" id="5858"/>
    <lineage>
        <taxon>Eukaryota</taxon>
        <taxon>Sar</taxon>
        <taxon>Alveolata</taxon>
        <taxon>Apicomplexa</taxon>
        <taxon>Aconoidasida</taxon>
        <taxon>Haemosporida</taxon>
        <taxon>Plasmodiidae</taxon>
        <taxon>Plasmodium</taxon>
        <taxon>Plasmodium (Plasmodium)</taxon>
    </lineage>
</organism>
<dbReference type="AlphaFoldDB" id="A0A1A8VZ45"/>
<evidence type="ECO:0000313" key="3">
    <source>
        <dbReference type="EMBL" id="SBT87997.1"/>
    </source>
</evidence>
<protein>
    <submittedName>
        <fullName evidence="1">Uncharacterized protein</fullName>
    </submittedName>
</protein>
<dbReference type="Proteomes" id="UP000219799">
    <property type="component" value="Chromosome 7"/>
</dbReference>
<evidence type="ECO:0000313" key="5">
    <source>
        <dbReference type="Proteomes" id="UP000219799"/>
    </source>
</evidence>
<evidence type="ECO:0000313" key="1">
    <source>
        <dbReference type="EMBL" id="SBS84148.1"/>
    </source>
</evidence>
<evidence type="ECO:0000313" key="6">
    <source>
        <dbReference type="Proteomes" id="UP000219813"/>
    </source>
</evidence>
<gene>
    <name evidence="2" type="primary">PmlGA01_070036900</name>
    <name evidence="3" type="synonym">PmUG01_07046000</name>
    <name evidence="1" type="ORF">PMALA_008940</name>
    <name evidence="2" type="ORF">PMLGA01_070036900</name>
    <name evidence="3" type="ORF">PMUG01_07046000</name>
</gene>
<dbReference type="EMBL" id="LT594628">
    <property type="protein sequence ID" value="SBT87997.1"/>
    <property type="molecule type" value="Genomic_DNA"/>
</dbReference>
<proteinExistence type="predicted"/>
<accession>A0A1C3KC21</accession>
<evidence type="ECO:0000313" key="2">
    <source>
        <dbReference type="EMBL" id="SBT71122.1"/>
    </source>
</evidence>